<dbReference type="GO" id="GO:0016887">
    <property type="term" value="F:ATP hydrolysis activity"/>
    <property type="evidence" value="ECO:0007669"/>
    <property type="project" value="InterPro"/>
</dbReference>
<sequence length="763" mass="87051">MLPNSKPFKKSSTTGHGWSQADDEFVVRLNLSVSSLTRCILELVYNALDAEATNISIGVNTENYYVNVQDNGLGICLQDLKNLARQNFTSKVHSRGDINNRKTYGFRGEALSCISQIATLEVISRHTSSLQTFHGIWRNGSLISLFQSATEEMLSPGTIVVVRDLFHKHPIRRKHIELERLRKKSTSGDRTLVDIKRSIEKLALTRYDVAWTLNDLSSQHRILNVKANCKEYVETTAEMRISGFLSLKLHTSKIHRYLYLNDHFVRFGPVYNIIDKIILNANLHDAASGSKSASNFPIYLIRVNTVVRKSENMDMLEHYLNEDEKSTTLLSNIKQFVLHILGISLPDTLQVQAELNSLPLFKKRKASEMTETDVLTNSEKKLLAKDNRQLMSIPKATRWSEDEQQTIPSTQDIDGTPGWNAPDRFPYLNYQLPSGSKEGENYQYPKLFKNDGLPEALSTHQLTNATVIGQADKKFIAFSIPIPVSSHQDAVGKSMIIIADQHAVDERILLERMLKSILDLGKQADQGRHLSSHGCILLSPPRKLQVSSSEVEKAIQYRSIFNRWGIDFFASPDSHISMDLQENSATSDSRHFRQLRSASKYFGQKSTSRTDDIHYIQVTKIPRVISDRCATNSILLKQIICEHIAWIESQSQSQQIDELKPDDEFGTWSRHLRYCPRGIVDILKSKACRNAIMFNDSLTDQQCQKLVDLVSDCIFPFQCAHGRLSMVPLMKYDRHGGDRAERSYQQPSRRRTVNWRRFRRPQL</sequence>
<comment type="similarity">
    <text evidence="1">Belongs to the DNA mismatch repair MutL/HexB family.</text>
</comment>
<proteinExistence type="inferred from homology"/>
<reference evidence="4" key="1">
    <citation type="submission" date="2020-12" db="EMBL/GenBank/DDBJ databases">
        <title>Metabolic potential, ecology and presence of endohyphal bacteria is reflected in genomic diversity of Mucoromycotina.</title>
        <authorList>
            <person name="Muszewska A."/>
            <person name="Okrasinska A."/>
            <person name="Steczkiewicz K."/>
            <person name="Drgas O."/>
            <person name="Orlowska M."/>
            <person name="Perlinska-Lenart U."/>
            <person name="Aleksandrzak-Piekarczyk T."/>
            <person name="Szatraj K."/>
            <person name="Zielenkiewicz U."/>
            <person name="Pilsyk S."/>
            <person name="Malc E."/>
            <person name="Mieczkowski P."/>
            <person name="Kruszewska J.S."/>
            <person name="Biernat P."/>
            <person name="Pawlowska J."/>
        </authorList>
    </citation>
    <scope>NUCLEOTIDE SEQUENCE</scope>
    <source>
        <strain evidence="4">WA0000051536</strain>
    </source>
</reference>
<protein>
    <recommendedName>
        <fullName evidence="3">MutL C-terminal dimerisation domain-containing protein</fullName>
    </recommendedName>
</protein>
<dbReference type="Gene3D" id="3.30.565.10">
    <property type="entry name" value="Histidine kinase-like ATPase, C-terminal domain"/>
    <property type="match status" value="1"/>
</dbReference>
<evidence type="ECO:0000256" key="1">
    <source>
        <dbReference type="ARBA" id="ARBA00006082"/>
    </source>
</evidence>
<dbReference type="Pfam" id="PF13589">
    <property type="entry name" value="HATPase_c_3"/>
    <property type="match status" value="1"/>
</dbReference>
<dbReference type="InterPro" id="IPR037198">
    <property type="entry name" value="MutL_C_sf"/>
</dbReference>
<dbReference type="EMBL" id="JAEPRA010000007">
    <property type="protein sequence ID" value="KAG2182980.1"/>
    <property type="molecule type" value="Genomic_DNA"/>
</dbReference>
<feature type="domain" description="MutL C-terminal dimerisation" evidence="3">
    <location>
        <begin position="467"/>
        <end position="698"/>
    </location>
</feature>
<dbReference type="Gene3D" id="3.30.1540.20">
    <property type="entry name" value="MutL, C-terminal domain, dimerisation subdomain"/>
    <property type="match status" value="1"/>
</dbReference>
<dbReference type="SUPFAM" id="SSF118116">
    <property type="entry name" value="DNA mismatch repair protein MutL"/>
    <property type="match status" value="2"/>
</dbReference>
<evidence type="ECO:0000313" key="5">
    <source>
        <dbReference type="Proteomes" id="UP000612746"/>
    </source>
</evidence>
<dbReference type="Proteomes" id="UP000612746">
    <property type="component" value="Unassembled WGS sequence"/>
</dbReference>
<dbReference type="InterPro" id="IPR014762">
    <property type="entry name" value="DNA_mismatch_repair_CS"/>
</dbReference>
<dbReference type="InterPro" id="IPR036890">
    <property type="entry name" value="HATPase_C_sf"/>
</dbReference>
<dbReference type="GO" id="GO:0005524">
    <property type="term" value="F:ATP binding"/>
    <property type="evidence" value="ECO:0007669"/>
    <property type="project" value="InterPro"/>
</dbReference>
<feature type="region of interest" description="Disordered" evidence="2">
    <location>
        <begin position="399"/>
        <end position="418"/>
    </location>
</feature>
<dbReference type="GO" id="GO:0032300">
    <property type="term" value="C:mismatch repair complex"/>
    <property type="evidence" value="ECO:0007669"/>
    <property type="project" value="InterPro"/>
</dbReference>
<dbReference type="InterPro" id="IPR042120">
    <property type="entry name" value="MutL_C_dimsub"/>
</dbReference>
<organism evidence="4 5">
    <name type="scientific">Umbelopsis vinacea</name>
    <dbReference type="NCBI Taxonomy" id="44442"/>
    <lineage>
        <taxon>Eukaryota</taxon>
        <taxon>Fungi</taxon>
        <taxon>Fungi incertae sedis</taxon>
        <taxon>Mucoromycota</taxon>
        <taxon>Mucoromycotina</taxon>
        <taxon>Umbelopsidomycetes</taxon>
        <taxon>Umbelopsidales</taxon>
        <taxon>Umbelopsidaceae</taxon>
        <taxon>Umbelopsis</taxon>
    </lineage>
</organism>
<dbReference type="PROSITE" id="PS00058">
    <property type="entry name" value="DNA_MISMATCH_REPAIR_1"/>
    <property type="match status" value="1"/>
</dbReference>
<dbReference type="InterPro" id="IPR038973">
    <property type="entry name" value="MutL/Mlh/Pms-like"/>
</dbReference>
<evidence type="ECO:0000259" key="3">
    <source>
        <dbReference type="SMART" id="SM00853"/>
    </source>
</evidence>
<name>A0A8H7PZX6_9FUNG</name>
<accession>A0A8H7PZX6</accession>
<dbReference type="SUPFAM" id="SSF55874">
    <property type="entry name" value="ATPase domain of HSP90 chaperone/DNA topoisomerase II/histidine kinase"/>
    <property type="match status" value="1"/>
</dbReference>
<dbReference type="PANTHER" id="PTHR10073">
    <property type="entry name" value="DNA MISMATCH REPAIR PROTEIN MLH, PMS, MUTL"/>
    <property type="match status" value="1"/>
</dbReference>
<dbReference type="OrthoDB" id="429932at2759"/>
<dbReference type="AlphaFoldDB" id="A0A8H7PZX6"/>
<dbReference type="SMART" id="SM00853">
    <property type="entry name" value="MutL_C"/>
    <property type="match status" value="1"/>
</dbReference>
<dbReference type="GO" id="GO:0140664">
    <property type="term" value="F:ATP-dependent DNA damage sensor activity"/>
    <property type="evidence" value="ECO:0007669"/>
    <property type="project" value="InterPro"/>
</dbReference>
<evidence type="ECO:0000313" key="4">
    <source>
        <dbReference type="EMBL" id="KAG2182980.1"/>
    </source>
</evidence>
<dbReference type="GO" id="GO:0006298">
    <property type="term" value="P:mismatch repair"/>
    <property type="evidence" value="ECO:0007669"/>
    <property type="project" value="InterPro"/>
</dbReference>
<comment type="caution">
    <text evidence="4">The sequence shown here is derived from an EMBL/GenBank/DDBJ whole genome shotgun (WGS) entry which is preliminary data.</text>
</comment>
<dbReference type="InterPro" id="IPR014790">
    <property type="entry name" value="MutL_C"/>
</dbReference>
<dbReference type="PANTHER" id="PTHR10073:SF47">
    <property type="entry name" value="DNA MISMATCH REPAIR PROTEIN MLH3"/>
    <property type="match status" value="1"/>
</dbReference>
<evidence type="ECO:0000256" key="2">
    <source>
        <dbReference type="SAM" id="MobiDB-lite"/>
    </source>
</evidence>
<gene>
    <name evidence="4" type="ORF">INT44_005961</name>
</gene>
<keyword evidence="5" id="KW-1185">Reference proteome</keyword>